<name>A0A645H9L1_9ZZZZ</name>
<reference evidence="1" key="1">
    <citation type="submission" date="2019-08" db="EMBL/GenBank/DDBJ databases">
        <authorList>
            <person name="Kucharzyk K."/>
            <person name="Murdoch R.W."/>
            <person name="Higgins S."/>
            <person name="Loffler F."/>
        </authorList>
    </citation>
    <scope>NUCLEOTIDE SEQUENCE</scope>
</reference>
<protein>
    <submittedName>
        <fullName evidence="1">Uncharacterized protein</fullName>
    </submittedName>
</protein>
<dbReference type="AlphaFoldDB" id="A0A645H9L1"/>
<sequence>MAASIERVKHGAAMKVVRQADIRRVGPDLGEHRLPVGVQRAVRESGLGLEAFQGPGRDVASGDNFRLRDLLQRIDVFADDGAAGDKGDFQFAIRCHGSDSFCFRPIR</sequence>
<proteinExistence type="predicted"/>
<gene>
    <name evidence="1" type="ORF">SDC9_182703</name>
</gene>
<dbReference type="EMBL" id="VSSQ01088646">
    <property type="protein sequence ID" value="MPN35206.1"/>
    <property type="molecule type" value="Genomic_DNA"/>
</dbReference>
<comment type="caution">
    <text evidence="1">The sequence shown here is derived from an EMBL/GenBank/DDBJ whole genome shotgun (WGS) entry which is preliminary data.</text>
</comment>
<evidence type="ECO:0000313" key="1">
    <source>
        <dbReference type="EMBL" id="MPN35206.1"/>
    </source>
</evidence>
<organism evidence="1">
    <name type="scientific">bioreactor metagenome</name>
    <dbReference type="NCBI Taxonomy" id="1076179"/>
    <lineage>
        <taxon>unclassified sequences</taxon>
        <taxon>metagenomes</taxon>
        <taxon>ecological metagenomes</taxon>
    </lineage>
</organism>
<accession>A0A645H9L1</accession>